<organism evidence="5 6">
    <name type="scientific">Plasmodium gonderi</name>
    <dbReference type="NCBI Taxonomy" id="77519"/>
    <lineage>
        <taxon>Eukaryota</taxon>
        <taxon>Sar</taxon>
        <taxon>Alveolata</taxon>
        <taxon>Apicomplexa</taxon>
        <taxon>Aconoidasida</taxon>
        <taxon>Haemosporida</taxon>
        <taxon>Plasmodiidae</taxon>
        <taxon>Plasmodium</taxon>
        <taxon>Plasmodium (Plasmodium)</taxon>
    </lineage>
</organism>
<proteinExistence type="predicted"/>
<dbReference type="EMBL" id="BDQF01000015">
    <property type="protein sequence ID" value="GAW83414.1"/>
    <property type="molecule type" value="Genomic_DNA"/>
</dbReference>
<sequence>MTNDNATELLYVGGIDETIDEKSLYDIFSSFGDIRNIEVPINIVTKKNRGFAFIEYVEKDDAKHALYNMNNFELNGMKIYVNYSKNKKMEQHKPVWIDDLYNQEKMKLLEEEEEEEEEEEKEEKNSSHVENIENDITDK</sequence>
<evidence type="ECO:0000313" key="5">
    <source>
        <dbReference type="EMBL" id="GAW83414.1"/>
    </source>
</evidence>
<dbReference type="PROSITE" id="PS50102">
    <property type="entry name" value="RRM"/>
    <property type="match status" value="1"/>
</dbReference>
<dbReference type="GeneID" id="39750157"/>
<dbReference type="OrthoDB" id="193499at2759"/>
<dbReference type="SUPFAM" id="SSF54928">
    <property type="entry name" value="RNA-binding domain, RBD"/>
    <property type="match status" value="1"/>
</dbReference>
<dbReference type="Proteomes" id="UP000195521">
    <property type="component" value="Unassembled WGS sequence"/>
</dbReference>
<evidence type="ECO:0000256" key="2">
    <source>
        <dbReference type="PROSITE-ProRule" id="PRU00176"/>
    </source>
</evidence>
<dbReference type="PANTHER" id="PTHR48037:SF1">
    <property type="entry name" value="RRM DOMAIN-CONTAINING PROTEIN"/>
    <property type="match status" value="1"/>
</dbReference>
<name>A0A1Y1JU34_PLAGO</name>
<dbReference type="GO" id="GO:0003723">
    <property type="term" value="F:RNA binding"/>
    <property type="evidence" value="ECO:0007669"/>
    <property type="project" value="UniProtKB-UniRule"/>
</dbReference>
<evidence type="ECO:0000313" key="6">
    <source>
        <dbReference type="Proteomes" id="UP000195521"/>
    </source>
</evidence>
<feature type="compositionally biased region" description="Acidic residues" evidence="3">
    <location>
        <begin position="110"/>
        <end position="121"/>
    </location>
</feature>
<accession>A0A1Y1JU34</accession>
<reference evidence="6" key="1">
    <citation type="submission" date="2017-04" db="EMBL/GenBank/DDBJ databases">
        <title>Plasmodium gonderi genome.</title>
        <authorList>
            <person name="Arisue N."/>
            <person name="Honma H."/>
            <person name="Kawai S."/>
            <person name="Tougan T."/>
            <person name="Tanabe K."/>
            <person name="Horii T."/>
        </authorList>
    </citation>
    <scope>NUCLEOTIDE SEQUENCE [LARGE SCALE GENOMIC DNA]</scope>
    <source>
        <strain evidence="6">ATCC 30045</strain>
    </source>
</reference>
<dbReference type="RefSeq" id="XP_028546003.1">
    <property type="nucleotide sequence ID" value="XM_028690202.1"/>
</dbReference>
<feature type="domain" description="RRM" evidence="4">
    <location>
        <begin position="8"/>
        <end position="86"/>
    </location>
</feature>
<dbReference type="InterPro" id="IPR000504">
    <property type="entry name" value="RRM_dom"/>
</dbReference>
<dbReference type="Pfam" id="PF00076">
    <property type="entry name" value="RRM_1"/>
    <property type="match status" value="1"/>
</dbReference>
<dbReference type="OMA" id="YKPVWID"/>
<dbReference type="CDD" id="cd12347">
    <property type="entry name" value="RRM_PPIE"/>
    <property type="match status" value="1"/>
</dbReference>
<dbReference type="PANTHER" id="PTHR48037">
    <property type="entry name" value="ATPASE E1"/>
    <property type="match status" value="1"/>
</dbReference>
<evidence type="ECO:0000259" key="4">
    <source>
        <dbReference type="PROSITE" id="PS50102"/>
    </source>
</evidence>
<dbReference type="SMART" id="SM00360">
    <property type="entry name" value="RRM"/>
    <property type="match status" value="1"/>
</dbReference>
<dbReference type="InterPro" id="IPR012677">
    <property type="entry name" value="Nucleotide-bd_a/b_plait_sf"/>
</dbReference>
<keyword evidence="6" id="KW-1185">Reference proteome</keyword>
<dbReference type="InterPro" id="IPR034168">
    <property type="entry name" value="PPIE_RRM"/>
</dbReference>
<protein>
    <submittedName>
        <fullName evidence="5">Putative RNA bainding protein</fullName>
    </submittedName>
</protein>
<dbReference type="AlphaFoldDB" id="A0A1Y1JU34"/>
<keyword evidence="1 2" id="KW-0694">RNA-binding</keyword>
<dbReference type="Gene3D" id="3.30.70.330">
    <property type="match status" value="1"/>
</dbReference>
<evidence type="ECO:0000256" key="3">
    <source>
        <dbReference type="SAM" id="MobiDB-lite"/>
    </source>
</evidence>
<feature type="compositionally biased region" description="Basic and acidic residues" evidence="3">
    <location>
        <begin position="122"/>
        <end position="139"/>
    </location>
</feature>
<feature type="region of interest" description="Disordered" evidence="3">
    <location>
        <begin position="108"/>
        <end position="139"/>
    </location>
</feature>
<gene>
    <name evidence="5" type="ORF">PGO_142080</name>
</gene>
<dbReference type="InterPro" id="IPR035979">
    <property type="entry name" value="RBD_domain_sf"/>
</dbReference>
<comment type="caution">
    <text evidence="5">The sequence shown here is derived from an EMBL/GenBank/DDBJ whole genome shotgun (WGS) entry which is preliminary data.</text>
</comment>
<evidence type="ECO:0000256" key="1">
    <source>
        <dbReference type="ARBA" id="ARBA00022884"/>
    </source>
</evidence>